<feature type="transmembrane region" description="Helical" evidence="6">
    <location>
        <begin position="70"/>
        <end position="93"/>
    </location>
</feature>
<evidence type="ECO:0000256" key="6">
    <source>
        <dbReference type="SAM" id="Phobius"/>
    </source>
</evidence>
<dbReference type="InterPro" id="IPR050189">
    <property type="entry name" value="MFS_Efflux_Transporters"/>
</dbReference>
<keyword evidence="9" id="KW-1185">Reference proteome</keyword>
<evidence type="ECO:0000256" key="3">
    <source>
        <dbReference type="ARBA" id="ARBA00022692"/>
    </source>
</evidence>
<dbReference type="PANTHER" id="PTHR43124:SF3">
    <property type="entry name" value="CHLORAMPHENICOL EFFLUX PUMP RV0191"/>
    <property type="match status" value="1"/>
</dbReference>
<feature type="transmembrane region" description="Helical" evidence="6">
    <location>
        <begin position="323"/>
        <end position="344"/>
    </location>
</feature>
<evidence type="ECO:0000256" key="2">
    <source>
        <dbReference type="ARBA" id="ARBA00022475"/>
    </source>
</evidence>
<feature type="transmembrane region" description="Helical" evidence="6">
    <location>
        <begin position="236"/>
        <end position="254"/>
    </location>
</feature>
<evidence type="ECO:0000256" key="1">
    <source>
        <dbReference type="ARBA" id="ARBA00004651"/>
    </source>
</evidence>
<dbReference type="Gene3D" id="1.20.1250.20">
    <property type="entry name" value="MFS general substrate transporter like domains"/>
    <property type="match status" value="2"/>
</dbReference>
<feature type="transmembrane region" description="Helical" evidence="6">
    <location>
        <begin position="132"/>
        <end position="154"/>
    </location>
</feature>
<dbReference type="Pfam" id="PF07690">
    <property type="entry name" value="MFS_1"/>
    <property type="match status" value="1"/>
</dbReference>
<evidence type="ECO:0000313" key="9">
    <source>
        <dbReference type="Proteomes" id="UP001597419"/>
    </source>
</evidence>
<evidence type="ECO:0000259" key="7">
    <source>
        <dbReference type="PROSITE" id="PS50850"/>
    </source>
</evidence>
<evidence type="ECO:0000256" key="4">
    <source>
        <dbReference type="ARBA" id="ARBA00022989"/>
    </source>
</evidence>
<dbReference type="PANTHER" id="PTHR43124">
    <property type="entry name" value="PURINE EFFLUX PUMP PBUE"/>
    <property type="match status" value="1"/>
</dbReference>
<dbReference type="PROSITE" id="PS50850">
    <property type="entry name" value="MFS"/>
    <property type="match status" value="1"/>
</dbReference>
<dbReference type="InterPro" id="IPR011701">
    <property type="entry name" value="MFS"/>
</dbReference>
<evidence type="ECO:0000256" key="5">
    <source>
        <dbReference type="ARBA" id="ARBA00023136"/>
    </source>
</evidence>
<keyword evidence="2" id="KW-1003">Cell membrane</keyword>
<evidence type="ECO:0000313" key="8">
    <source>
        <dbReference type="EMBL" id="MFD2459062.1"/>
    </source>
</evidence>
<dbReference type="InterPro" id="IPR020846">
    <property type="entry name" value="MFS_dom"/>
</dbReference>
<dbReference type="CDD" id="cd17324">
    <property type="entry name" value="MFS_NepI_like"/>
    <property type="match status" value="1"/>
</dbReference>
<sequence length="389" mass="39056">MPFALYLLGLAVFAQGTSEFMLSGLVADIAADLHVSIPAAGMLTSAFAAGMVLGAPVMALLSLRLSRRGALVGFLSAFIVVHVLGAVITSFGLLLLTRVAAALANAGFWAVALAAANAMVRPELRGRATSIVVSGVTVACVAGVPAGALLGQYWGWRSAFWAVAAVSLPALFAILRTIPGGRSGTAETGARKELRVLREPRLLVVLLLGALVNGGTFGTFTYLAPLFTTAGGLDAGWVPALLAIFGVGSFAGVTLGGRLADRRPGVVLFGGSAALLLGWALLAVTAANLVVAVALVFVLGVLSFGVGSTLIPRVFAEAPGAPTLAGGLGTAAFNVGAVLGPWLGGLAVGGDLGFRAAPWVSAALVALALVLAVATQRNRAGTPGHHVEV</sequence>
<feature type="domain" description="Major facilitator superfamily (MFS) profile" evidence="7">
    <location>
        <begin position="4"/>
        <end position="380"/>
    </location>
</feature>
<keyword evidence="5 6" id="KW-0472">Membrane</keyword>
<organism evidence="8 9">
    <name type="scientific">Amycolatopsis samaneae</name>
    <dbReference type="NCBI Taxonomy" id="664691"/>
    <lineage>
        <taxon>Bacteria</taxon>
        <taxon>Bacillati</taxon>
        <taxon>Actinomycetota</taxon>
        <taxon>Actinomycetes</taxon>
        <taxon>Pseudonocardiales</taxon>
        <taxon>Pseudonocardiaceae</taxon>
        <taxon>Amycolatopsis</taxon>
    </lineage>
</organism>
<reference evidence="9" key="1">
    <citation type="journal article" date="2019" name="Int. J. Syst. Evol. Microbiol.">
        <title>The Global Catalogue of Microorganisms (GCM) 10K type strain sequencing project: providing services to taxonomists for standard genome sequencing and annotation.</title>
        <authorList>
            <consortium name="The Broad Institute Genomics Platform"/>
            <consortium name="The Broad Institute Genome Sequencing Center for Infectious Disease"/>
            <person name="Wu L."/>
            <person name="Ma J."/>
        </authorList>
    </citation>
    <scope>NUCLEOTIDE SEQUENCE [LARGE SCALE GENOMIC DNA]</scope>
    <source>
        <strain evidence="9">CGMCC 4.7643</strain>
    </source>
</reference>
<comment type="caution">
    <text evidence="8">The sequence shown here is derived from an EMBL/GenBank/DDBJ whole genome shotgun (WGS) entry which is preliminary data.</text>
</comment>
<proteinExistence type="predicted"/>
<feature type="transmembrane region" description="Helical" evidence="6">
    <location>
        <begin position="290"/>
        <end position="311"/>
    </location>
</feature>
<keyword evidence="4 6" id="KW-1133">Transmembrane helix</keyword>
<feature type="transmembrane region" description="Helical" evidence="6">
    <location>
        <begin position="99"/>
        <end position="120"/>
    </location>
</feature>
<dbReference type="RefSeq" id="WP_345406298.1">
    <property type="nucleotide sequence ID" value="NZ_BAABHG010000019.1"/>
</dbReference>
<feature type="transmembrane region" description="Helical" evidence="6">
    <location>
        <begin position="356"/>
        <end position="374"/>
    </location>
</feature>
<protein>
    <submittedName>
        <fullName evidence="8">Cmx/CmrA family chloramphenicol efflux MFS transporter</fullName>
    </submittedName>
</protein>
<accession>A0ABW5GDB7</accession>
<feature type="transmembrane region" description="Helical" evidence="6">
    <location>
        <begin position="202"/>
        <end position="224"/>
    </location>
</feature>
<dbReference type="EMBL" id="JBHUKU010000005">
    <property type="protein sequence ID" value="MFD2459062.1"/>
    <property type="molecule type" value="Genomic_DNA"/>
</dbReference>
<dbReference type="NCBIfam" id="NF033135">
    <property type="entry name" value="cmx_cmrA"/>
    <property type="match status" value="1"/>
</dbReference>
<dbReference type="SUPFAM" id="SSF103473">
    <property type="entry name" value="MFS general substrate transporter"/>
    <property type="match status" value="1"/>
</dbReference>
<name>A0ABW5GDB7_9PSEU</name>
<feature type="transmembrane region" description="Helical" evidence="6">
    <location>
        <begin position="37"/>
        <end position="63"/>
    </location>
</feature>
<comment type="subcellular location">
    <subcellularLocation>
        <location evidence="1">Cell membrane</location>
        <topology evidence="1">Multi-pass membrane protein</topology>
    </subcellularLocation>
</comment>
<feature type="transmembrane region" description="Helical" evidence="6">
    <location>
        <begin position="266"/>
        <end position="284"/>
    </location>
</feature>
<feature type="transmembrane region" description="Helical" evidence="6">
    <location>
        <begin position="160"/>
        <end position="181"/>
    </location>
</feature>
<gene>
    <name evidence="8" type="ORF">ACFSYJ_10630</name>
</gene>
<dbReference type="Proteomes" id="UP001597419">
    <property type="component" value="Unassembled WGS sequence"/>
</dbReference>
<keyword evidence="3 6" id="KW-0812">Transmembrane</keyword>
<dbReference type="InterPro" id="IPR036259">
    <property type="entry name" value="MFS_trans_sf"/>
</dbReference>